<reference evidence="2 3" key="1">
    <citation type="submission" date="2018-08" db="EMBL/GenBank/DDBJ databases">
        <title>Genome sequencing of rice bacterial endophytes.</title>
        <authorList>
            <person name="Venturi V."/>
        </authorList>
    </citation>
    <scope>NUCLEOTIDE SEQUENCE [LARGE SCALE GENOMIC DNA]</scope>
    <source>
        <strain evidence="2 3">E1205</strain>
    </source>
</reference>
<sequence>MANPIHRSISEPERIGLDWNAAWQGSDRGLITCWETGRKLAIQIPELAERCRAGELPPLNWKGGVARTLKKKDKTGALHYLAQWQGLRGDDLSVDLDAEVTLTCTKTGMVITYTGDISKLADQHSDTDNEEGDSNGRPTSGIPEQSLLP</sequence>
<evidence type="ECO:0000313" key="2">
    <source>
        <dbReference type="EMBL" id="RIA36015.1"/>
    </source>
</evidence>
<evidence type="ECO:0000313" key="3">
    <source>
        <dbReference type="Proteomes" id="UP000265836"/>
    </source>
</evidence>
<feature type="region of interest" description="Disordered" evidence="1">
    <location>
        <begin position="122"/>
        <end position="149"/>
    </location>
</feature>
<gene>
    <name evidence="2" type="ORF">DFO61_0471</name>
</gene>
<name>A0A397NMR4_ECTOL</name>
<dbReference type="EMBL" id="QXDA01000001">
    <property type="protein sequence ID" value="RIA36015.1"/>
    <property type="molecule type" value="Genomic_DNA"/>
</dbReference>
<accession>A0A397NMR4</accession>
<organism evidence="2 3">
    <name type="scientific">Ectopseudomonas oleovorans</name>
    <name type="common">Pseudomonas oleovorans</name>
    <dbReference type="NCBI Taxonomy" id="301"/>
    <lineage>
        <taxon>Bacteria</taxon>
        <taxon>Pseudomonadati</taxon>
        <taxon>Pseudomonadota</taxon>
        <taxon>Gammaproteobacteria</taxon>
        <taxon>Pseudomonadales</taxon>
        <taxon>Pseudomonadaceae</taxon>
        <taxon>Ectopseudomonas</taxon>
    </lineage>
</organism>
<comment type="caution">
    <text evidence="2">The sequence shown here is derived from an EMBL/GenBank/DDBJ whole genome shotgun (WGS) entry which is preliminary data.</text>
</comment>
<dbReference type="AlphaFoldDB" id="A0A397NMR4"/>
<proteinExistence type="predicted"/>
<protein>
    <submittedName>
        <fullName evidence="2">Uncharacterized protein</fullName>
    </submittedName>
</protein>
<dbReference type="Proteomes" id="UP000265836">
    <property type="component" value="Unassembled WGS sequence"/>
</dbReference>
<dbReference type="RefSeq" id="WP_119691335.1">
    <property type="nucleotide sequence ID" value="NZ_QXDA01000001.1"/>
</dbReference>
<evidence type="ECO:0000256" key="1">
    <source>
        <dbReference type="SAM" id="MobiDB-lite"/>
    </source>
</evidence>